<evidence type="ECO:0000313" key="5">
    <source>
        <dbReference type="EMBL" id="CAG2250709.1"/>
    </source>
</evidence>
<dbReference type="InterPro" id="IPR036056">
    <property type="entry name" value="Fibrinogen-like_C"/>
</dbReference>
<proteinExistence type="predicted"/>
<dbReference type="SUPFAM" id="SSF56496">
    <property type="entry name" value="Fibrinogen C-terminal domain-like"/>
    <property type="match status" value="1"/>
</dbReference>
<evidence type="ECO:0000256" key="1">
    <source>
        <dbReference type="ARBA" id="ARBA00023157"/>
    </source>
</evidence>
<keyword evidence="3" id="KW-1133">Transmembrane helix</keyword>
<comment type="caution">
    <text evidence="5">The sequence shown here is derived from an EMBL/GenBank/DDBJ whole genome shotgun (WGS) entry which is preliminary data.</text>
</comment>
<dbReference type="OrthoDB" id="6345539at2759"/>
<dbReference type="PROSITE" id="PS00514">
    <property type="entry name" value="FIBRINOGEN_C_1"/>
    <property type="match status" value="1"/>
</dbReference>
<dbReference type="SMART" id="SM00186">
    <property type="entry name" value="FBG"/>
    <property type="match status" value="1"/>
</dbReference>
<keyword evidence="1" id="KW-1015">Disulfide bond</keyword>
<feature type="domain" description="Fibrinogen C-terminal" evidence="4">
    <location>
        <begin position="115"/>
        <end position="187"/>
    </location>
</feature>
<dbReference type="Gene3D" id="3.90.215.10">
    <property type="entry name" value="Gamma Fibrinogen, chain A, domain 1"/>
    <property type="match status" value="2"/>
</dbReference>
<feature type="region of interest" description="Disordered" evidence="2">
    <location>
        <begin position="38"/>
        <end position="62"/>
    </location>
</feature>
<keyword evidence="3" id="KW-0812">Transmembrane</keyword>
<name>A0A8S3UYS0_MYTED</name>
<evidence type="ECO:0000259" key="4">
    <source>
        <dbReference type="PROSITE" id="PS51406"/>
    </source>
</evidence>
<dbReference type="InterPro" id="IPR014716">
    <property type="entry name" value="Fibrinogen_a/b/g_C_1"/>
</dbReference>
<evidence type="ECO:0000256" key="2">
    <source>
        <dbReference type="SAM" id="MobiDB-lite"/>
    </source>
</evidence>
<dbReference type="PROSITE" id="PS51406">
    <property type="entry name" value="FIBRINOGEN_C_2"/>
    <property type="match status" value="1"/>
</dbReference>
<dbReference type="EMBL" id="CAJPWZ010003060">
    <property type="protein sequence ID" value="CAG2250709.1"/>
    <property type="molecule type" value="Genomic_DNA"/>
</dbReference>
<accession>A0A8S3UYS0</accession>
<dbReference type="AlphaFoldDB" id="A0A8S3UYS0"/>
<gene>
    <name evidence="5" type="ORF">MEDL_62397</name>
</gene>
<evidence type="ECO:0000313" key="6">
    <source>
        <dbReference type="Proteomes" id="UP000683360"/>
    </source>
</evidence>
<dbReference type="Pfam" id="PF00147">
    <property type="entry name" value="Fibrinogen_C"/>
    <property type="match status" value="1"/>
</dbReference>
<organism evidence="5 6">
    <name type="scientific">Mytilus edulis</name>
    <name type="common">Blue mussel</name>
    <dbReference type="NCBI Taxonomy" id="6550"/>
    <lineage>
        <taxon>Eukaryota</taxon>
        <taxon>Metazoa</taxon>
        <taxon>Spiralia</taxon>
        <taxon>Lophotrochozoa</taxon>
        <taxon>Mollusca</taxon>
        <taxon>Bivalvia</taxon>
        <taxon>Autobranchia</taxon>
        <taxon>Pteriomorphia</taxon>
        <taxon>Mytilida</taxon>
        <taxon>Mytiloidea</taxon>
        <taxon>Mytilidae</taxon>
        <taxon>Mytilinae</taxon>
        <taxon>Mytilus</taxon>
    </lineage>
</organism>
<dbReference type="InterPro" id="IPR020837">
    <property type="entry name" value="Fibrinogen_CS"/>
</dbReference>
<dbReference type="InterPro" id="IPR002181">
    <property type="entry name" value="Fibrinogen_a/b/g_C_dom"/>
</dbReference>
<reference evidence="5" key="1">
    <citation type="submission" date="2021-03" db="EMBL/GenBank/DDBJ databases">
        <authorList>
            <person name="Bekaert M."/>
        </authorList>
    </citation>
    <scope>NUCLEOTIDE SEQUENCE</scope>
</reference>
<dbReference type="GO" id="GO:0005615">
    <property type="term" value="C:extracellular space"/>
    <property type="evidence" value="ECO:0007669"/>
    <property type="project" value="TreeGrafter"/>
</dbReference>
<dbReference type="InterPro" id="IPR050373">
    <property type="entry name" value="Fibrinogen_C-term_domain"/>
</dbReference>
<feature type="compositionally biased region" description="Basic and acidic residues" evidence="2">
    <location>
        <begin position="38"/>
        <end position="48"/>
    </location>
</feature>
<keyword evidence="6" id="KW-1185">Reference proteome</keyword>
<dbReference type="PANTHER" id="PTHR19143">
    <property type="entry name" value="FIBRINOGEN/TENASCIN/ANGIOPOEITIN"/>
    <property type="match status" value="1"/>
</dbReference>
<sequence>MSSFADVCFVYVRTVTFYGETANKVVGLLSDNCACKTDKEKPPKKIVNEDDEDEPKSPCTGNDHLHQLTSQGKYKLRIDMEDFENNKSLLFMRSLALVAKVPVISWMLVVILAMQKFSTKDKDNDKGGGICAVKYTGAWWYNACHFSNLNGSYLKGKHKSFADGIDWKTWKGYHYSLKETVMMIRKA</sequence>
<dbReference type="Proteomes" id="UP000683360">
    <property type="component" value="Unassembled WGS sequence"/>
</dbReference>
<keyword evidence="3" id="KW-0472">Membrane</keyword>
<evidence type="ECO:0000256" key="3">
    <source>
        <dbReference type="SAM" id="Phobius"/>
    </source>
</evidence>
<protein>
    <submittedName>
        <fullName evidence="5">FCN</fullName>
    </submittedName>
</protein>
<feature type="transmembrane region" description="Helical" evidence="3">
    <location>
        <begin position="90"/>
        <end position="114"/>
    </location>
</feature>